<proteinExistence type="predicted"/>
<feature type="domain" description="Secretion system C-terminal sorting" evidence="2">
    <location>
        <begin position="377"/>
        <end position="446"/>
    </location>
</feature>
<dbReference type="NCBIfam" id="TIGR04183">
    <property type="entry name" value="Por_Secre_tail"/>
    <property type="match status" value="1"/>
</dbReference>
<keyword evidence="1" id="KW-0732">Signal</keyword>
<dbReference type="Pfam" id="PF18962">
    <property type="entry name" value="Por_Secre_tail"/>
    <property type="match status" value="1"/>
</dbReference>
<comment type="caution">
    <text evidence="3">The sequence shown here is derived from an EMBL/GenBank/DDBJ whole genome shotgun (WGS) entry which is preliminary data.</text>
</comment>
<keyword evidence="4" id="KW-1185">Reference proteome</keyword>
<organism evidence="3 4">
    <name type="scientific">Labilibaculum manganireducens</name>
    <dbReference type="NCBI Taxonomy" id="1940525"/>
    <lineage>
        <taxon>Bacteria</taxon>
        <taxon>Pseudomonadati</taxon>
        <taxon>Bacteroidota</taxon>
        <taxon>Bacteroidia</taxon>
        <taxon>Marinilabiliales</taxon>
        <taxon>Marinifilaceae</taxon>
        <taxon>Labilibaculum</taxon>
    </lineage>
</organism>
<dbReference type="EMBL" id="MVDE01000019">
    <property type="protein sequence ID" value="PKQ65410.1"/>
    <property type="molecule type" value="Genomic_DNA"/>
</dbReference>
<dbReference type="RefSeq" id="WP_180327315.1">
    <property type="nucleotide sequence ID" value="NZ_MVDE01000019.1"/>
</dbReference>
<dbReference type="Gene3D" id="2.40.128.720">
    <property type="match status" value="2"/>
</dbReference>
<feature type="chain" id="PRO_5014949973" description="Secretion system C-terminal sorting domain-containing protein" evidence="1">
    <location>
        <begin position="21"/>
        <end position="448"/>
    </location>
</feature>
<evidence type="ECO:0000256" key="1">
    <source>
        <dbReference type="SAM" id="SignalP"/>
    </source>
</evidence>
<feature type="signal peptide" evidence="1">
    <location>
        <begin position="1"/>
        <end position="20"/>
    </location>
</feature>
<dbReference type="InterPro" id="IPR026444">
    <property type="entry name" value="Secre_tail"/>
</dbReference>
<gene>
    <name evidence="3" type="ORF">BZG01_13225</name>
</gene>
<reference evidence="3 4" key="1">
    <citation type="journal article" date="2017" name="Front. Microbiol.">
        <title>Labilibaculum manganireducens gen. nov., sp. nov. and Labilibaculum filiforme sp. nov., Novel Bacteroidetes Isolated from Subsurface Sediments of the Baltic Sea.</title>
        <authorList>
            <person name="Vandieken V."/>
            <person name="Marshall I.P."/>
            <person name="Niemann H."/>
            <person name="Engelen B."/>
            <person name="Cypionka H."/>
        </authorList>
    </citation>
    <scope>NUCLEOTIDE SEQUENCE [LARGE SCALE GENOMIC DNA]</scope>
    <source>
        <strain evidence="3 4">59.10-2M</strain>
    </source>
</reference>
<accession>A0A2N3I516</accession>
<evidence type="ECO:0000313" key="4">
    <source>
        <dbReference type="Proteomes" id="UP000233618"/>
    </source>
</evidence>
<dbReference type="AlphaFoldDB" id="A0A2N3I516"/>
<dbReference type="Proteomes" id="UP000233618">
    <property type="component" value="Unassembled WGS sequence"/>
</dbReference>
<evidence type="ECO:0000313" key="3">
    <source>
        <dbReference type="EMBL" id="PKQ65410.1"/>
    </source>
</evidence>
<sequence length="448" mass="54280">MKRQYLFLIIISCFGLSALGQEMPNSVLNQYSIQEFGEFYNPTSRVGQQNLKTNHLYKEKLDSIIEYNYDEGTGTWNKKFIKTTYVYDENFNEILWVYSAWNAGDSNWTNLIKEESQYDEIGNSVVNTQFIWSNDHWKEERKWVYSYNQNNELIQMLSYKWKYDLENWLLTERCDYSYNAQGKPLTDSLYWWYANSQEWKLQEKVDYEYINDKELHYIFYSNWDSNTNQWIPSKKDWYLYDLQWRLINLSSYEWDISSEDNWKLTNRKGYSYDDDDDLKKYANVVIKPRKEDGFLQHEIMWETYEFDFSLMFSDILLPNYFNHQELKFHHKLLNTSLSQYNYDTKQEEQYREMEFYYSPIVVTGIESHDILSENISIYPNPAKESIHINYPSEFIQALFELYDINGKKIISSTINKAESIDIRALIKGVYIYRIKFDQYENVGKLIKE</sequence>
<name>A0A2N3I516_9BACT</name>
<evidence type="ECO:0000259" key="2">
    <source>
        <dbReference type="Pfam" id="PF18962"/>
    </source>
</evidence>
<protein>
    <recommendedName>
        <fullName evidence="2">Secretion system C-terminal sorting domain-containing protein</fullName>
    </recommendedName>
</protein>